<proteinExistence type="predicted"/>
<dbReference type="Gene3D" id="3.40.50.300">
    <property type="entry name" value="P-loop containing nucleotide triphosphate hydrolases"/>
    <property type="match status" value="1"/>
</dbReference>
<evidence type="ECO:0000313" key="1">
    <source>
        <dbReference type="EMBL" id="VTZ60232.1"/>
    </source>
</evidence>
<dbReference type="EMBL" id="CABFNB010000057">
    <property type="protein sequence ID" value="VTZ60232.1"/>
    <property type="molecule type" value="Genomic_DNA"/>
</dbReference>
<dbReference type="InterPro" id="IPR027417">
    <property type="entry name" value="P-loop_NTPase"/>
</dbReference>
<sequence>MATYLSNIGETSRILSRARRVLVIGCSGSGKTTLARWLSARYDLPFVSMDQAFFWLPGWISRPREEQRALIAEKTVEPEWIMDGTNPSSFDLRVPRADLVIWVRMPRHLCLWGVMRRWMKWRGQARPEMTEGCPERVSWEFFRYIWTFERRFAPKIASELRRYPVPVLEITSRAQMRRLLDLLAQQP</sequence>
<accession>A0A508WRY5</accession>
<dbReference type="PANTHER" id="PTHR37816">
    <property type="entry name" value="YALI0E33011P"/>
    <property type="match status" value="1"/>
</dbReference>
<name>A0A508WRY5_9HYPH</name>
<protein>
    <submittedName>
        <fullName evidence="1">Putative DNA topology modulation FlaR protein</fullName>
    </submittedName>
</protein>
<organism evidence="1">
    <name type="scientific">Sinorhizobium medicae</name>
    <dbReference type="NCBI Taxonomy" id="110321"/>
    <lineage>
        <taxon>Bacteria</taxon>
        <taxon>Pseudomonadati</taxon>
        <taxon>Pseudomonadota</taxon>
        <taxon>Alphaproteobacteria</taxon>
        <taxon>Hyphomicrobiales</taxon>
        <taxon>Rhizobiaceae</taxon>
        <taxon>Sinorhizobium/Ensifer group</taxon>
        <taxon>Sinorhizobium</taxon>
    </lineage>
</organism>
<dbReference type="InterPro" id="IPR052922">
    <property type="entry name" value="Cytidylate_Kinase-2"/>
</dbReference>
<reference evidence="1" key="1">
    <citation type="submission" date="2019-06" db="EMBL/GenBank/DDBJ databases">
        <authorList>
            <person name="Le Quere A."/>
            <person name="Colella S."/>
        </authorList>
    </citation>
    <scope>NUCLEOTIDE SEQUENCE</scope>
    <source>
        <strain evidence="1">EmedicaeMD41</strain>
    </source>
</reference>
<dbReference type="SUPFAM" id="SSF52540">
    <property type="entry name" value="P-loop containing nucleoside triphosphate hydrolases"/>
    <property type="match status" value="1"/>
</dbReference>
<dbReference type="Proteomes" id="UP000507954">
    <property type="component" value="Unassembled WGS sequence"/>
</dbReference>
<dbReference type="RefSeq" id="WP_018208628.1">
    <property type="nucleotide sequence ID" value="NZ_CABFNB010000057.1"/>
</dbReference>
<dbReference type="AlphaFoldDB" id="A0A508WRY5"/>
<gene>
    <name evidence="1" type="ORF">EMEDMD4_150011</name>
</gene>
<dbReference type="PANTHER" id="PTHR37816:SF1">
    <property type="entry name" value="TOXIN"/>
    <property type="match status" value="1"/>
</dbReference>